<dbReference type="EMBL" id="KU521356">
    <property type="protein sequence ID" value="ANM44880.1"/>
    <property type="molecule type" value="Genomic_DNA"/>
</dbReference>
<keyword evidence="1" id="KW-0175">Coiled coil</keyword>
<dbReference type="InterPro" id="IPR024413">
    <property type="entry name" value="Phage_phiKZ_Orf92_int-head"/>
</dbReference>
<dbReference type="Pfam" id="PF12699">
    <property type="entry name" value="phiKZ_IP"/>
    <property type="match status" value="1"/>
</dbReference>
<gene>
    <name evidence="2" type="ORF">KTN4_122</name>
</gene>
<organism evidence="2 3">
    <name type="scientific">Pseudomonas phage KTN4</name>
    <dbReference type="NCBI Taxonomy" id="1862701"/>
    <lineage>
        <taxon>Viruses</taxon>
        <taxon>Duplodnaviria</taxon>
        <taxon>Heunggongvirae</taxon>
        <taxon>Uroviricota</taxon>
        <taxon>Caudoviricetes</taxon>
        <taxon>Chimalliviridae</taxon>
        <taxon>Phikzvirus</taxon>
        <taxon>Phikzvirus phiKZ</taxon>
    </lineage>
</organism>
<proteinExistence type="predicted"/>
<reference evidence="2 3" key="1">
    <citation type="journal article" date="2016" name="Sci. Rep.">
        <title>A proposed integrated approach for the preclinical evaluation of phage therapy in Pseudomonas infections.</title>
        <authorList>
            <person name="Danis-Wlodarczyk K."/>
            <person name="Vandenheuvel D."/>
            <person name="Jang H.B."/>
            <person name="Briers Y."/>
            <person name="Olszak T."/>
            <person name="Arabski M."/>
            <person name="Wasik S."/>
            <person name="Drabik M."/>
            <person name="Higgins G."/>
            <person name="Tyrrell J."/>
            <person name="Harvey B.J."/>
            <person name="Noben J.P."/>
            <person name="Lavigne R."/>
            <person name="Drulis-Kawa Z."/>
        </authorList>
    </citation>
    <scope>NUCLEOTIDE SEQUENCE [LARGE SCALE GENOMIC DNA]</scope>
</reference>
<evidence type="ECO:0000313" key="3">
    <source>
        <dbReference type="Proteomes" id="UP000224336"/>
    </source>
</evidence>
<accession>A0A192Y6C9</accession>
<evidence type="ECO:0000313" key="2">
    <source>
        <dbReference type="EMBL" id="ANM44880.1"/>
    </source>
</evidence>
<evidence type="ECO:0000256" key="1">
    <source>
        <dbReference type="SAM" id="Coils"/>
    </source>
</evidence>
<feature type="coiled-coil region" evidence="1">
    <location>
        <begin position="466"/>
        <end position="493"/>
    </location>
</feature>
<protein>
    <submittedName>
        <fullName evidence="2">Putative structural head protein</fullName>
    </submittedName>
</protein>
<sequence length="547" mass="58907">MTFKLNEYLDSLEDYTEVPIPETAVDKVAAMTSGDCISEDAVPENTIQDVTDNNVGVTPTAPVDADTTIVNTPNNGVIVETPAATLVEQPAVPVTVVETDVVTEVPPIPEQPNIAVETVIPAGAEGEEPQGGETVTQQIADQAAKDSSIPLAHNGVVPQIAVAVDMDKPTDFMDIGNAQVVTTAVQDINQGLNTAYALESIKALVRQAGINGISQSTAAFIHSALLPHRHVLGDNTLTSSLENYTTGGKSHLYPVKISTEDIKELSRKALAYIKKAIAKLREIISHVWDSLKNSVPRVSVKVDELILAIQNAKFENIPSELTVPVKNGGPVFANGKFIQPSANVGYGPIVKWMASVYAKDYATYLTNIGTVLKAWDPERNDASELVEKMDKLQDGPLKHYASTSNTLPGNKLVTTTATQVYLTDDETAAEPGTEVTLKNFDKSQAKKEAVALRNLVDDAADVITGGRNIVKAIKQLEDDVDQLSRKLESDKIDDVSKEQIEEVSRKVASIITDSAPKHDSIIREAMRYANTATGLYNSVINTKFQAE</sequence>
<name>A0A192Y6C9_9CAUD</name>
<dbReference type="Proteomes" id="UP000224336">
    <property type="component" value="Segment"/>
</dbReference>